<dbReference type="EMBL" id="JACHBW010000024">
    <property type="protein sequence ID" value="MBB6106228.1"/>
    <property type="molecule type" value="Genomic_DNA"/>
</dbReference>
<evidence type="ECO:0000313" key="1">
    <source>
        <dbReference type="EMBL" id="MBB6106228.1"/>
    </source>
</evidence>
<reference evidence="1 2" key="1">
    <citation type="submission" date="2020-08" db="EMBL/GenBank/DDBJ databases">
        <title>Above-ground endophytic microbial communities from plants in different locations in the United States.</title>
        <authorList>
            <person name="Frank C."/>
        </authorList>
    </citation>
    <scope>NUCLEOTIDE SEQUENCE [LARGE SCALE GENOMIC DNA]</scope>
    <source>
        <strain evidence="1 2">WP4_2_2</strain>
    </source>
</reference>
<keyword evidence="2" id="KW-1185">Reference proteome</keyword>
<protein>
    <recommendedName>
        <fullName evidence="3">DNA-binding protein</fullName>
    </recommendedName>
</protein>
<evidence type="ECO:0000313" key="2">
    <source>
        <dbReference type="Proteomes" id="UP000571554"/>
    </source>
</evidence>
<comment type="caution">
    <text evidence="1">The sequence shown here is derived from an EMBL/GenBank/DDBJ whole genome shotgun (WGS) entry which is preliminary data.</text>
</comment>
<sequence length="89" mass="9910">MAPRSEDAKSSIFDSGLSLMNCKNNIATITDNRRLIPTDQLAAQLALRPQSIRKRYCQTGTYFSLRPVKLANGRLMWPADSIKQLAEAA</sequence>
<evidence type="ECO:0008006" key="3">
    <source>
        <dbReference type="Google" id="ProtNLM"/>
    </source>
</evidence>
<proteinExistence type="predicted"/>
<dbReference type="Proteomes" id="UP000571554">
    <property type="component" value="Unassembled WGS sequence"/>
</dbReference>
<name>A0A7W9WWN4_9BURK</name>
<gene>
    <name evidence="1" type="ORF">F4827_006100</name>
</gene>
<accession>A0A7W9WWN4</accession>
<dbReference type="AlphaFoldDB" id="A0A7W9WWN4"/>
<organism evidence="1 2">
    <name type="scientific">Paraburkholderia bannensis</name>
    <dbReference type="NCBI Taxonomy" id="765414"/>
    <lineage>
        <taxon>Bacteria</taxon>
        <taxon>Pseudomonadati</taxon>
        <taxon>Pseudomonadota</taxon>
        <taxon>Betaproteobacteria</taxon>
        <taxon>Burkholderiales</taxon>
        <taxon>Burkholderiaceae</taxon>
        <taxon>Paraburkholderia</taxon>
    </lineage>
</organism>